<keyword evidence="3" id="KW-1185">Reference proteome</keyword>
<reference evidence="2 3" key="1">
    <citation type="submission" date="2016-10" db="EMBL/GenBank/DDBJ databases">
        <authorList>
            <person name="de Groot N.N."/>
        </authorList>
    </citation>
    <scope>NUCLEOTIDE SEQUENCE [LARGE SCALE GENOMIC DNA]</scope>
    <source>
        <strain evidence="2 3">DSM 23413</strain>
    </source>
</reference>
<dbReference type="PANTHER" id="PTHR38457:SF1">
    <property type="entry name" value="REGULATOR ABRB-RELATED"/>
    <property type="match status" value="1"/>
</dbReference>
<keyword evidence="1" id="KW-1133">Transmembrane helix</keyword>
<feature type="transmembrane region" description="Helical" evidence="1">
    <location>
        <begin position="12"/>
        <end position="30"/>
    </location>
</feature>
<dbReference type="OrthoDB" id="7157734at2"/>
<dbReference type="PIRSF" id="PIRSF038991">
    <property type="entry name" value="Protein_AbrB"/>
    <property type="match status" value="1"/>
</dbReference>
<dbReference type="PANTHER" id="PTHR38457">
    <property type="entry name" value="REGULATOR ABRB-RELATED"/>
    <property type="match status" value="1"/>
</dbReference>
<feature type="transmembrane region" description="Helical" evidence="1">
    <location>
        <begin position="265"/>
        <end position="289"/>
    </location>
</feature>
<gene>
    <name evidence="2" type="ORF">SAMN05421751_10920</name>
</gene>
<dbReference type="Proteomes" id="UP000236742">
    <property type="component" value="Unassembled WGS sequence"/>
</dbReference>
<dbReference type="EMBL" id="FNVD01000009">
    <property type="protein sequence ID" value="SEG03161.1"/>
    <property type="molecule type" value="Genomic_DNA"/>
</dbReference>
<dbReference type="RefSeq" id="WP_104008278.1">
    <property type="nucleotide sequence ID" value="NZ_FNVD01000009.1"/>
</dbReference>
<keyword evidence="1" id="KW-0812">Transmembrane</keyword>
<evidence type="ECO:0000313" key="2">
    <source>
        <dbReference type="EMBL" id="SEG03161.1"/>
    </source>
</evidence>
<keyword evidence="1" id="KW-0472">Membrane</keyword>
<protein>
    <recommendedName>
        <fullName evidence="4">Ammonia monooxygenase</fullName>
    </recommendedName>
</protein>
<feature type="transmembrane region" description="Helical" evidence="1">
    <location>
        <begin position="309"/>
        <end position="337"/>
    </location>
</feature>
<evidence type="ECO:0000256" key="1">
    <source>
        <dbReference type="SAM" id="Phobius"/>
    </source>
</evidence>
<name>A0A1H5WUM3_9RHOB</name>
<accession>A0A1H5WUM3</accession>
<dbReference type="InterPro" id="IPR007820">
    <property type="entry name" value="AbrB_fam"/>
</dbReference>
<dbReference type="AlphaFoldDB" id="A0A1H5WUM3"/>
<feature type="transmembrane region" description="Helical" evidence="1">
    <location>
        <begin position="154"/>
        <end position="171"/>
    </location>
</feature>
<organism evidence="2 3">
    <name type="scientific">Jhaorihella thermophila</name>
    <dbReference type="NCBI Taxonomy" id="488547"/>
    <lineage>
        <taxon>Bacteria</taxon>
        <taxon>Pseudomonadati</taxon>
        <taxon>Pseudomonadota</taxon>
        <taxon>Alphaproteobacteria</taxon>
        <taxon>Rhodobacterales</taxon>
        <taxon>Paracoccaceae</taxon>
        <taxon>Jhaorihella</taxon>
    </lineage>
</organism>
<proteinExistence type="predicted"/>
<evidence type="ECO:0008006" key="4">
    <source>
        <dbReference type="Google" id="ProtNLM"/>
    </source>
</evidence>
<evidence type="ECO:0000313" key="3">
    <source>
        <dbReference type="Proteomes" id="UP000236742"/>
    </source>
</evidence>
<dbReference type="Pfam" id="PF05145">
    <property type="entry name" value="AbrB"/>
    <property type="match status" value="1"/>
</dbReference>
<feature type="transmembrane region" description="Helical" evidence="1">
    <location>
        <begin position="87"/>
        <end position="109"/>
    </location>
</feature>
<dbReference type="GO" id="GO:0010468">
    <property type="term" value="P:regulation of gene expression"/>
    <property type="evidence" value="ECO:0007669"/>
    <property type="project" value="InterPro"/>
</dbReference>
<feature type="transmembrane region" description="Helical" evidence="1">
    <location>
        <begin position="63"/>
        <end position="81"/>
    </location>
</feature>
<sequence length="347" mass="34741">MTAPRLQPSLSDTARALAIGATGAGLAWSVSAPAAILLGPALLVSAASLSGVPLGLPRPVTELCFVILGLGIGAGFDTHAGDAILRWPLAFLVLLPMLAATLWLGRTVLERGFAFDRRSATLSAAPGHLSFVLGLAADTGGDVGRVAVVQSIRLLALTIAVPVIALAMGYRMDPAMLPASTPAPLPTLAVLALLGAGAGLLLRRTGAPAPMLLGPLSVSAVGHVTDLAPGAPPPWAITPAFIVLGTLIGTRFAGMTLAQLRAWLLAGLAVTAIAAGMAVLAALPVALALGFPPAHVVAAFSPGGLETMVALGAVMGASPGFVAACHMVRLGILTLLIPLSLNSHGRH</sequence>
<feature type="transmembrane region" description="Helical" evidence="1">
    <location>
        <begin position="234"/>
        <end position="253"/>
    </location>
</feature>
<feature type="transmembrane region" description="Helical" evidence="1">
    <location>
        <begin position="183"/>
        <end position="202"/>
    </location>
</feature>
<dbReference type="GO" id="GO:0016020">
    <property type="term" value="C:membrane"/>
    <property type="evidence" value="ECO:0007669"/>
    <property type="project" value="InterPro"/>
</dbReference>